<keyword evidence="1" id="KW-0812">Transmembrane</keyword>
<dbReference type="AlphaFoldDB" id="A0A0G3X890"/>
<dbReference type="InterPro" id="IPR025293">
    <property type="entry name" value="YfiR/HmsC-like"/>
</dbReference>
<feature type="transmembrane region" description="Helical" evidence="1">
    <location>
        <begin position="21"/>
        <end position="40"/>
    </location>
</feature>
<gene>
    <name evidence="2" type="ORF">AM2010_765</name>
</gene>
<evidence type="ECO:0000313" key="2">
    <source>
        <dbReference type="EMBL" id="AKM06846.1"/>
    </source>
</evidence>
<keyword evidence="1" id="KW-0472">Membrane</keyword>
<dbReference type="Proteomes" id="UP000037643">
    <property type="component" value="Chromosome"/>
</dbReference>
<accession>A0A0G3X890</accession>
<dbReference type="Pfam" id="PF13689">
    <property type="entry name" value="DUF4154"/>
    <property type="match status" value="1"/>
</dbReference>
<evidence type="ECO:0008006" key="4">
    <source>
        <dbReference type="Google" id="ProtNLM"/>
    </source>
</evidence>
<dbReference type="PATRIC" id="fig|543877.4.peg.773"/>
<evidence type="ECO:0000256" key="1">
    <source>
        <dbReference type="SAM" id="Phobius"/>
    </source>
</evidence>
<sequence>MKGGLLAIIMGSQALVRVRRPVVGIALAIIVAAVFAGGVAPEAAAAPRTEVGLPLANEANPYEQPVARMVTLLASFTHWPDRPETLRLCLVQPTDHAGGLTSVEFARETGILATSVTPRNVGAMNCQIVYVGRMSIVEQRAVTDAFRDRPALTVAENDPACRSHAMICLLFEADSLSFRLNIDAVSRSRVRIDPRVLRMGMGASQ</sequence>
<keyword evidence="3" id="KW-1185">Reference proteome</keyword>
<proteinExistence type="predicted"/>
<dbReference type="EMBL" id="CP011805">
    <property type="protein sequence ID" value="AKM06846.1"/>
    <property type="molecule type" value="Genomic_DNA"/>
</dbReference>
<organism evidence="2 3">
    <name type="scientific">Pelagerythrobacter marensis</name>
    <dbReference type="NCBI Taxonomy" id="543877"/>
    <lineage>
        <taxon>Bacteria</taxon>
        <taxon>Pseudomonadati</taxon>
        <taxon>Pseudomonadota</taxon>
        <taxon>Alphaproteobacteria</taxon>
        <taxon>Sphingomonadales</taxon>
        <taxon>Erythrobacteraceae</taxon>
        <taxon>Pelagerythrobacter</taxon>
    </lineage>
</organism>
<name>A0A0G3X890_9SPHN</name>
<evidence type="ECO:0000313" key="3">
    <source>
        <dbReference type="Proteomes" id="UP000037643"/>
    </source>
</evidence>
<keyword evidence="1" id="KW-1133">Transmembrane helix</keyword>
<reference evidence="2 3" key="1">
    <citation type="submission" date="2015-06" db="EMBL/GenBank/DDBJ databases">
        <authorList>
            <person name="Kim K.M."/>
        </authorList>
    </citation>
    <scope>NUCLEOTIDE SEQUENCE [LARGE SCALE GENOMIC DNA]</scope>
    <source>
        <strain evidence="2 3">KCTC 22370</strain>
    </source>
</reference>
<protein>
    <recommendedName>
        <fullName evidence="4">DUF4154 domain-containing protein</fullName>
    </recommendedName>
</protein>
<dbReference type="KEGG" id="amx:AM2010_765"/>
<dbReference type="OrthoDB" id="7355447at2"/>
<dbReference type="STRING" id="543877.AM2010_765"/>